<feature type="binding site" evidence="15">
    <location>
        <position position="27"/>
    </location>
    <ligand>
        <name>[4Fe-4S] cluster</name>
        <dbReference type="ChEBI" id="CHEBI:49883"/>
        <note>4Fe-4S-S-AdoMet</note>
    </ligand>
</feature>
<dbReference type="SMART" id="SM00729">
    <property type="entry name" value="Elp3"/>
    <property type="match status" value="1"/>
</dbReference>
<dbReference type="Proteomes" id="UP000053577">
    <property type="component" value="Unassembled WGS sequence"/>
</dbReference>
<dbReference type="GO" id="GO:0051539">
    <property type="term" value="F:4 iron, 4 sulfur cluster binding"/>
    <property type="evidence" value="ECO:0007669"/>
    <property type="project" value="UniProtKB-KW"/>
</dbReference>
<dbReference type="SFLD" id="SFLDS00029">
    <property type="entry name" value="Radical_SAM"/>
    <property type="match status" value="1"/>
</dbReference>
<dbReference type="Gene3D" id="3.80.30.20">
    <property type="entry name" value="tm_1862 like domain"/>
    <property type="match status" value="1"/>
</dbReference>
<dbReference type="Pfam" id="PF16199">
    <property type="entry name" value="Radical_SAM_C"/>
    <property type="match status" value="1"/>
</dbReference>
<dbReference type="PATRIC" id="fig|61435.5.peg.209"/>
<dbReference type="GO" id="GO:0000049">
    <property type="term" value="F:tRNA binding"/>
    <property type="evidence" value="ECO:0007669"/>
    <property type="project" value="UniProtKB-KW"/>
</dbReference>
<feature type="binding site" evidence="15">
    <location>
        <position position="30"/>
    </location>
    <ligand>
        <name>[4Fe-4S] cluster</name>
        <dbReference type="ChEBI" id="CHEBI:49883"/>
        <note>4Fe-4S-S-AdoMet</note>
    </ligand>
</feature>
<keyword evidence="10 15" id="KW-0408">Iron</keyword>
<keyword evidence="12" id="KW-0012">Acyltransferase</keyword>
<evidence type="ECO:0000256" key="4">
    <source>
        <dbReference type="ARBA" id="ARBA00022555"/>
    </source>
</evidence>
<dbReference type="GO" id="GO:0005737">
    <property type="term" value="C:cytoplasm"/>
    <property type="evidence" value="ECO:0007669"/>
    <property type="project" value="TreeGrafter"/>
</dbReference>
<dbReference type="InterPro" id="IPR006638">
    <property type="entry name" value="Elp3/MiaA/NifB-like_rSAM"/>
</dbReference>
<keyword evidence="4" id="KW-0820">tRNA-binding</keyword>
<evidence type="ECO:0000256" key="8">
    <source>
        <dbReference type="ARBA" id="ARBA00022723"/>
    </source>
</evidence>
<comment type="similarity">
    <text evidence="2">Belongs to the ELP3 family.</text>
</comment>
<evidence type="ECO:0000256" key="2">
    <source>
        <dbReference type="ARBA" id="ARBA00005494"/>
    </source>
</evidence>
<feature type="domain" description="Radical SAM core" evidence="16">
    <location>
        <begin position="6"/>
        <end position="271"/>
    </location>
</feature>
<evidence type="ECO:0000256" key="3">
    <source>
        <dbReference type="ARBA" id="ARBA00022485"/>
    </source>
</evidence>
<feature type="binding site" evidence="15">
    <location>
        <position position="23"/>
    </location>
    <ligand>
        <name>[4Fe-4S] cluster</name>
        <dbReference type="ChEBI" id="CHEBI:49883"/>
        <note>4Fe-4S-S-AdoMet</note>
    </ligand>
</feature>
<dbReference type="PANTHER" id="PTHR11135">
    <property type="entry name" value="HISTONE ACETYLTRANSFERASE-RELATED"/>
    <property type="match status" value="1"/>
</dbReference>
<dbReference type="InterPro" id="IPR058240">
    <property type="entry name" value="rSAM_sf"/>
</dbReference>
<dbReference type="RefSeq" id="WP_058292109.1">
    <property type="nucleotide sequence ID" value="NZ_JGYD01000010.1"/>
</dbReference>
<dbReference type="PANTHER" id="PTHR11135:SF7">
    <property type="entry name" value="TRNA URIDINE(34) ACETYLTRANSFERASE"/>
    <property type="match status" value="1"/>
</dbReference>
<accession>A0A0V8M4N6</accession>
<evidence type="ECO:0000256" key="11">
    <source>
        <dbReference type="ARBA" id="ARBA00023014"/>
    </source>
</evidence>
<keyword evidence="11 15" id="KW-0411">Iron-sulfur</keyword>
<dbReference type="PROSITE" id="PS51918">
    <property type="entry name" value="RADICAL_SAM"/>
    <property type="match status" value="1"/>
</dbReference>
<keyword evidence="3" id="KW-0004">4Fe-4S</keyword>
<evidence type="ECO:0000256" key="13">
    <source>
        <dbReference type="ARBA" id="ARBA00044771"/>
    </source>
</evidence>
<organism evidence="17 18">
    <name type="scientific">Dehalococcoides mccartyi</name>
    <dbReference type="NCBI Taxonomy" id="61435"/>
    <lineage>
        <taxon>Bacteria</taxon>
        <taxon>Bacillati</taxon>
        <taxon>Chloroflexota</taxon>
        <taxon>Dehalococcoidia</taxon>
        <taxon>Dehalococcoidales</taxon>
        <taxon>Dehalococcoidaceae</taxon>
        <taxon>Dehalococcoides</taxon>
    </lineage>
</organism>
<evidence type="ECO:0000313" key="17">
    <source>
        <dbReference type="EMBL" id="KSV18585.1"/>
    </source>
</evidence>
<name>A0A0V8M4N6_9CHLR</name>
<evidence type="ECO:0000256" key="14">
    <source>
        <dbReference type="ARBA" id="ARBA00047372"/>
    </source>
</evidence>
<gene>
    <name evidence="17" type="ORF">DA01_01015</name>
</gene>
<dbReference type="Gene3D" id="3.40.630.30">
    <property type="match status" value="1"/>
</dbReference>
<evidence type="ECO:0000256" key="6">
    <source>
        <dbReference type="ARBA" id="ARBA00022691"/>
    </source>
</evidence>
<dbReference type="Pfam" id="PF04055">
    <property type="entry name" value="Radical_SAM"/>
    <property type="match status" value="1"/>
</dbReference>
<proteinExistence type="inferred from homology"/>
<dbReference type="SFLD" id="SFLDG01086">
    <property type="entry name" value="elongater_protein-like"/>
    <property type="match status" value="1"/>
</dbReference>
<dbReference type="EMBL" id="JGYD01000010">
    <property type="protein sequence ID" value="KSV18585.1"/>
    <property type="molecule type" value="Genomic_DNA"/>
</dbReference>
<keyword evidence="8 15" id="KW-0479">Metal-binding</keyword>
<comment type="cofactor">
    <cofactor evidence="15">
        <name>[4Fe-4S] cluster</name>
        <dbReference type="ChEBI" id="CHEBI:49883"/>
    </cofactor>
    <text evidence="15">Binds 1 [4Fe-4S] cluster. The cluster is coordinated with 3 cysteines and an exchangeable S-adenosyl-L-methionine.</text>
</comment>
<comment type="catalytic activity">
    <reaction evidence="14">
        <text>uridine(34) in tRNA + acetyl-CoA + S-adenosyl-L-methionine + H2O = 5-(carboxymethyl)uridine(34) in tRNA + 5'-deoxyadenosine + L-methionine + CoA + 2 H(+)</text>
        <dbReference type="Rhea" id="RHEA:61020"/>
        <dbReference type="Rhea" id="RHEA-COMP:10407"/>
        <dbReference type="Rhea" id="RHEA-COMP:11727"/>
        <dbReference type="ChEBI" id="CHEBI:15377"/>
        <dbReference type="ChEBI" id="CHEBI:15378"/>
        <dbReference type="ChEBI" id="CHEBI:17319"/>
        <dbReference type="ChEBI" id="CHEBI:57287"/>
        <dbReference type="ChEBI" id="CHEBI:57288"/>
        <dbReference type="ChEBI" id="CHEBI:57844"/>
        <dbReference type="ChEBI" id="CHEBI:59789"/>
        <dbReference type="ChEBI" id="CHEBI:65315"/>
        <dbReference type="ChEBI" id="CHEBI:74882"/>
        <dbReference type="EC" id="2.3.1.311"/>
    </reaction>
    <physiologicalReaction direction="left-to-right" evidence="14">
        <dbReference type="Rhea" id="RHEA:61021"/>
    </physiologicalReaction>
</comment>
<dbReference type="InterPro" id="IPR016181">
    <property type="entry name" value="Acyl_CoA_acyltransferase"/>
</dbReference>
<dbReference type="InterPro" id="IPR007197">
    <property type="entry name" value="rSAM"/>
</dbReference>
<keyword evidence="5" id="KW-0808">Transferase</keyword>
<dbReference type="GO" id="GO:0106261">
    <property type="term" value="F:tRNA uridine(34) acetyltransferase activity"/>
    <property type="evidence" value="ECO:0007669"/>
    <property type="project" value="UniProtKB-EC"/>
</dbReference>
<dbReference type="eggNOG" id="COG1243">
    <property type="taxonomic scope" value="Bacteria"/>
</dbReference>
<dbReference type="GO" id="GO:0046872">
    <property type="term" value="F:metal ion binding"/>
    <property type="evidence" value="ECO:0007669"/>
    <property type="project" value="UniProtKB-KW"/>
</dbReference>
<dbReference type="SFLD" id="SFLDF00344">
    <property type="entry name" value="ELP3-like"/>
    <property type="match status" value="1"/>
</dbReference>
<sequence length="459" mass="51429">MKKLSRTISGVTPVAVMTKPLPCPGKCVYCPTFAATPQSYTPESPAVLRAKSCEYQAYRQVTLRLRIIQDMGHPTDKVELIIMGGTFLAADTAYQYGFIKDCYDALNGVVASSLEEAKTINETAQHRCVGLCIETRPDICGESEIQRMIDFGTTRVELGVQMLDDDIYKLVERGHTVADVAEATRLLREYGLKVHYHWMPGLPGSFPEKDLALSRMVFEDPRFCPDGLKLYPTMVVEGTILEEWWKEGRYTPYPSDIMTGLIADIKALVPPYVRISRVLRDIPAVFIRAGLKDSLRDGVRQILESRNQKCRCIRCREYGHRQRKGQTSGEPALKRLDYPASGGKEIFLSFEDASDTLYGLLRLRIPQVSLPVLDKKYGGKTGLVRELHVYGTELSLGEQGEQSAQHRGLGRKLVAEAERLVRDEYGLSSLAILSGVGAREYYRSLGYELVAGYMCKYLG</sequence>
<dbReference type="EC" id="2.3.1.311" evidence="13"/>
<dbReference type="InterPro" id="IPR032432">
    <property type="entry name" value="Radical_SAM_C"/>
</dbReference>
<comment type="pathway">
    <text evidence="1">tRNA modification.</text>
</comment>
<dbReference type="SUPFAM" id="SSF55729">
    <property type="entry name" value="Acyl-CoA N-acyltransferases (Nat)"/>
    <property type="match status" value="1"/>
</dbReference>
<keyword evidence="6" id="KW-0949">S-adenosyl-L-methionine</keyword>
<keyword evidence="7" id="KW-0819">tRNA processing</keyword>
<comment type="caution">
    <text evidence="17">The sequence shown here is derived from an EMBL/GenBank/DDBJ whole genome shotgun (WGS) entry which is preliminary data.</text>
</comment>
<dbReference type="InterPro" id="IPR023404">
    <property type="entry name" value="rSAM_horseshoe"/>
</dbReference>
<dbReference type="PIRSF" id="PIRSF005669">
    <property type="entry name" value="Hist_AcTrfase_ELP3"/>
    <property type="match status" value="1"/>
</dbReference>
<dbReference type="InterPro" id="IPR039661">
    <property type="entry name" value="ELP3"/>
</dbReference>
<dbReference type="SUPFAM" id="SSF102114">
    <property type="entry name" value="Radical SAM enzymes"/>
    <property type="match status" value="1"/>
</dbReference>
<evidence type="ECO:0000256" key="1">
    <source>
        <dbReference type="ARBA" id="ARBA00005217"/>
    </source>
</evidence>
<evidence type="ECO:0000256" key="12">
    <source>
        <dbReference type="ARBA" id="ARBA00023315"/>
    </source>
</evidence>
<dbReference type="NCBIfam" id="TIGR01211">
    <property type="entry name" value="ELP3"/>
    <property type="match status" value="1"/>
</dbReference>
<dbReference type="CDD" id="cd01335">
    <property type="entry name" value="Radical_SAM"/>
    <property type="match status" value="1"/>
</dbReference>
<reference evidence="17 18" key="1">
    <citation type="journal article" date="2015" name="Sci. Rep.">
        <title>A comparative genomics and reductive dehalogenase gene transcription study of two chloroethene-respiring bacteria, Dehalococcoides mccartyi strains MB and 11a.</title>
        <authorList>
            <person name="Low A."/>
            <person name="Shen Z."/>
            <person name="Cheng D."/>
            <person name="Rogers M.J."/>
            <person name="Lee P.K."/>
            <person name="He J."/>
        </authorList>
    </citation>
    <scope>NUCLEOTIDE SEQUENCE [LARGE SCALE GENOMIC DNA]</scope>
    <source>
        <strain evidence="17 18">MB</strain>
    </source>
</reference>
<evidence type="ECO:0000313" key="18">
    <source>
        <dbReference type="Proteomes" id="UP000053577"/>
    </source>
</evidence>
<evidence type="ECO:0000256" key="5">
    <source>
        <dbReference type="ARBA" id="ARBA00022679"/>
    </source>
</evidence>
<dbReference type="OrthoDB" id="9815044at2"/>
<evidence type="ECO:0000256" key="9">
    <source>
        <dbReference type="ARBA" id="ARBA00022884"/>
    </source>
</evidence>
<protein>
    <recommendedName>
        <fullName evidence="13">tRNA carboxymethyluridine synthase</fullName>
        <ecNumber evidence="13">2.3.1.311</ecNumber>
    </recommendedName>
</protein>
<evidence type="ECO:0000256" key="10">
    <source>
        <dbReference type="ARBA" id="ARBA00023004"/>
    </source>
</evidence>
<dbReference type="InterPro" id="IPR034687">
    <property type="entry name" value="ELP3-like"/>
</dbReference>
<keyword evidence="9" id="KW-0694">RNA-binding</keyword>
<dbReference type="GO" id="GO:0002926">
    <property type="term" value="P:tRNA wobble base 5-methoxycarbonylmethyl-2-thiouridinylation"/>
    <property type="evidence" value="ECO:0007669"/>
    <property type="project" value="TreeGrafter"/>
</dbReference>
<evidence type="ECO:0000256" key="15">
    <source>
        <dbReference type="PIRSR" id="PIRSR005669-1"/>
    </source>
</evidence>
<dbReference type="AlphaFoldDB" id="A0A0V8M4N6"/>
<evidence type="ECO:0000259" key="16">
    <source>
        <dbReference type="PROSITE" id="PS51918"/>
    </source>
</evidence>
<evidence type="ECO:0000256" key="7">
    <source>
        <dbReference type="ARBA" id="ARBA00022694"/>
    </source>
</evidence>